<dbReference type="AlphaFoldDB" id="A0A1H9Q1H3"/>
<proteinExistence type="predicted"/>
<evidence type="ECO:0000313" key="2">
    <source>
        <dbReference type="EMBL" id="SER54258.1"/>
    </source>
</evidence>
<evidence type="ECO:0000313" key="3">
    <source>
        <dbReference type="Proteomes" id="UP000182841"/>
    </source>
</evidence>
<organism evidence="2 3">
    <name type="scientific">Streptomyces qinglanensis</name>
    <dbReference type="NCBI Taxonomy" id="943816"/>
    <lineage>
        <taxon>Bacteria</taxon>
        <taxon>Bacillati</taxon>
        <taxon>Actinomycetota</taxon>
        <taxon>Actinomycetes</taxon>
        <taxon>Kitasatosporales</taxon>
        <taxon>Streptomycetaceae</taxon>
        <taxon>Streptomyces</taxon>
    </lineage>
</organism>
<accession>A0A1H9Q1H3</accession>
<dbReference type="EMBL" id="FOGO01000002">
    <property type="protein sequence ID" value="SER54258.1"/>
    <property type="molecule type" value="Genomic_DNA"/>
</dbReference>
<dbReference type="Proteomes" id="UP000182841">
    <property type="component" value="Unassembled WGS sequence"/>
</dbReference>
<protein>
    <submittedName>
        <fullName evidence="2">Uncharacterized protein</fullName>
    </submittedName>
</protein>
<gene>
    <name evidence="2" type="ORF">SAMN05421870_102402</name>
</gene>
<feature type="region of interest" description="Disordered" evidence="1">
    <location>
        <begin position="32"/>
        <end position="66"/>
    </location>
</feature>
<keyword evidence="3" id="KW-1185">Reference proteome</keyword>
<reference evidence="3" key="1">
    <citation type="submission" date="2016-10" db="EMBL/GenBank/DDBJ databases">
        <authorList>
            <person name="Varghese N."/>
            <person name="Submissions S."/>
        </authorList>
    </citation>
    <scope>NUCLEOTIDE SEQUENCE [LARGE SCALE GENOMIC DNA]</scope>
    <source>
        <strain evidence="3">CGMCC 4.6825</strain>
    </source>
</reference>
<evidence type="ECO:0000256" key="1">
    <source>
        <dbReference type="SAM" id="MobiDB-lite"/>
    </source>
</evidence>
<name>A0A1H9Q1H3_9ACTN</name>
<sequence>MRGLHQRTVLSAAPALVRFAGKAERERRTRRIHGMPDGPGHGQPLPFTAPPRVGNEFELPPAHTIQ</sequence>